<dbReference type="PROSITE" id="PS51352">
    <property type="entry name" value="THIOREDOXIN_2"/>
    <property type="match status" value="1"/>
</dbReference>
<feature type="transmembrane region" description="Helical" evidence="7">
    <location>
        <begin position="73"/>
        <end position="93"/>
    </location>
</feature>
<dbReference type="InterPro" id="IPR003834">
    <property type="entry name" value="Cyt_c_assmbl_TM_dom"/>
</dbReference>
<reference evidence="9 10" key="1">
    <citation type="submission" date="2018-01" db="EMBL/GenBank/DDBJ databases">
        <title>Whole genome analyses suggest that Burkholderia sensu lato contains two further novel genera in the rhizoxinica-symbiotica group Mycetohabitans gen. nov., and Trinickia gen. nov.: implications for the evolution of diazotrophy and nodulation in the Burkholderiaceae.</title>
        <authorList>
            <person name="Estrada-de los Santos P."/>
            <person name="Palmer M."/>
            <person name="Chavez-Ramirez B."/>
            <person name="Beukes C."/>
            <person name="Steenkamp E.T."/>
            <person name="Hirsch A.M."/>
            <person name="Manyaka P."/>
            <person name="Maluk M."/>
            <person name="Lafos M."/>
            <person name="Crook M."/>
            <person name="Gross E."/>
            <person name="Simon M.F."/>
            <person name="Bueno dos Reis Junior F."/>
            <person name="Poole P.S."/>
            <person name="Venter S.N."/>
            <person name="James E.K."/>
        </authorList>
    </citation>
    <scope>NUCLEOTIDE SEQUENCE [LARGE SCALE GENOMIC DNA]</scope>
    <source>
        <strain evidence="9 10">GIMN1.004</strain>
    </source>
</reference>
<feature type="transmembrane region" description="Helical" evidence="7">
    <location>
        <begin position="6"/>
        <end position="28"/>
    </location>
</feature>
<feature type="transmembrane region" description="Helical" evidence="7">
    <location>
        <begin position="158"/>
        <end position="178"/>
    </location>
</feature>
<keyword evidence="10" id="KW-1185">Reference proteome</keyword>
<comment type="caution">
    <text evidence="9">The sequence shown here is derived from an EMBL/GenBank/DDBJ whole genome shotgun (WGS) entry which is preliminary data.</text>
</comment>
<dbReference type="CDD" id="cd03012">
    <property type="entry name" value="TlpA_like_DipZ_like"/>
    <property type="match status" value="1"/>
</dbReference>
<dbReference type="InterPro" id="IPR050553">
    <property type="entry name" value="Thioredoxin_ResA/DsbE_sf"/>
</dbReference>
<feature type="transmembrane region" description="Helical" evidence="7">
    <location>
        <begin position="119"/>
        <end position="146"/>
    </location>
</feature>
<dbReference type="RefSeq" id="WP_102647524.1">
    <property type="nucleotide sequence ID" value="NZ_PNYA01000021.1"/>
</dbReference>
<feature type="transmembrane region" description="Helical" evidence="7">
    <location>
        <begin position="199"/>
        <end position="223"/>
    </location>
</feature>
<dbReference type="InterPro" id="IPR036249">
    <property type="entry name" value="Thioredoxin-like_sf"/>
</dbReference>
<dbReference type="SUPFAM" id="SSF52833">
    <property type="entry name" value="Thioredoxin-like"/>
    <property type="match status" value="1"/>
</dbReference>
<dbReference type="OrthoDB" id="9811352at2"/>
<dbReference type="Pfam" id="PF08534">
    <property type="entry name" value="Redoxin"/>
    <property type="match status" value="1"/>
</dbReference>
<dbReference type="InterPro" id="IPR013740">
    <property type="entry name" value="Redoxin"/>
</dbReference>
<dbReference type="GO" id="GO:0005886">
    <property type="term" value="C:plasma membrane"/>
    <property type="evidence" value="ECO:0007669"/>
    <property type="project" value="UniProtKB-SubCell"/>
</dbReference>
<protein>
    <submittedName>
        <fullName evidence="9">Cytochrome C biogenesis protein</fullName>
    </submittedName>
</protein>
<evidence type="ECO:0000259" key="8">
    <source>
        <dbReference type="PROSITE" id="PS51352"/>
    </source>
</evidence>
<comment type="subcellular location">
    <subcellularLocation>
        <location evidence="1">Cell membrane</location>
        <topology evidence="1">Multi-pass membrane protein</topology>
    </subcellularLocation>
</comment>
<evidence type="ECO:0000256" key="4">
    <source>
        <dbReference type="ARBA" id="ARBA00022748"/>
    </source>
</evidence>
<feature type="transmembrane region" description="Helical" evidence="7">
    <location>
        <begin position="40"/>
        <end position="61"/>
    </location>
</feature>
<keyword evidence="5 7" id="KW-1133">Transmembrane helix</keyword>
<accession>A0A2N7VIX0</accession>
<keyword evidence="3 7" id="KW-0812">Transmembrane</keyword>
<name>A0A2N7VIX0_9BURK</name>
<feature type="domain" description="Thioredoxin" evidence="8">
    <location>
        <begin position="253"/>
        <end position="410"/>
    </location>
</feature>
<evidence type="ECO:0000256" key="7">
    <source>
        <dbReference type="SAM" id="Phobius"/>
    </source>
</evidence>
<dbReference type="Pfam" id="PF17991">
    <property type="entry name" value="Thioredoxin_10"/>
    <property type="match status" value="1"/>
</dbReference>
<evidence type="ECO:0000256" key="5">
    <source>
        <dbReference type="ARBA" id="ARBA00022989"/>
    </source>
</evidence>
<dbReference type="GO" id="GO:0017004">
    <property type="term" value="P:cytochrome complex assembly"/>
    <property type="evidence" value="ECO:0007669"/>
    <property type="project" value="UniProtKB-KW"/>
</dbReference>
<evidence type="ECO:0000313" key="10">
    <source>
        <dbReference type="Proteomes" id="UP000235616"/>
    </source>
</evidence>
<dbReference type="Gene3D" id="2.60.120.260">
    <property type="entry name" value="Galactose-binding domain-like"/>
    <property type="match status" value="1"/>
</dbReference>
<dbReference type="EMBL" id="PNYA01000021">
    <property type="protein sequence ID" value="PMS17104.1"/>
    <property type="molecule type" value="Genomic_DNA"/>
</dbReference>
<keyword evidence="2" id="KW-1003">Cell membrane</keyword>
<evidence type="ECO:0000256" key="3">
    <source>
        <dbReference type="ARBA" id="ARBA00022692"/>
    </source>
</evidence>
<keyword evidence="6 7" id="KW-0472">Membrane</keyword>
<dbReference type="InterPro" id="IPR013766">
    <property type="entry name" value="Thioredoxin_domain"/>
</dbReference>
<evidence type="ECO:0000256" key="2">
    <source>
        <dbReference type="ARBA" id="ARBA00022475"/>
    </source>
</evidence>
<dbReference type="Pfam" id="PF02683">
    <property type="entry name" value="DsbD_TM"/>
    <property type="match status" value="1"/>
</dbReference>
<dbReference type="Gene3D" id="3.40.30.10">
    <property type="entry name" value="Glutaredoxin"/>
    <property type="match status" value="1"/>
</dbReference>
<dbReference type="AlphaFoldDB" id="A0A2N7VIX0"/>
<evidence type="ECO:0000256" key="1">
    <source>
        <dbReference type="ARBA" id="ARBA00004651"/>
    </source>
</evidence>
<gene>
    <name evidence="9" type="ORF">C0Z18_21370</name>
</gene>
<dbReference type="GO" id="GO:0016491">
    <property type="term" value="F:oxidoreductase activity"/>
    <property type="evidence" value="ECO:0007669"/>
    <property type="project" value="InterPro"/>
</dbReference>
<proteinExistence type="predicted"/>
<dbReference type="InterPro" id="IPR041017">
    <property type="entry name" value="Thioredoxin_10"/>
</dbReference>
<sequence length="586" mass="61597">MLFVVIGFLGGVLTIASPCILPVVPFVFARSDRPFFTSRLPLLIGLACTFALVTGIGIAGVSGAAQLDRYGRWVSLALFAVFGASLVFPKLAARFSGPFIRVGNRLLALSNAGGGRHQVLSALVLGAATGMLWAPCAGPILGAILAGAALHGASWRTAAALCAYAAGAATSLAVVSLVQGKVLKRMRHVASVGEPVRRAMGVLVLAAVAAIAFGFDGVALAHVPSAPTNGIESRLVGWLASNDTRRSGSAAPLAARAEAPTPAPLPVEGRLPSLGGADAWLNSPAIASDDLRGKVVLVNFWTYSCINCLRTLPYLKAWENRYAREGLVVIGVHTPEFGFEHEASNVKRAAGDLGLHYPIAIDNGYRIWQAFGNQYWPAFYIADAQGRVRYHHFGEGDYETAERLIRQLLAQANGAEPAPGRATLDATGALAAADQADIGSGETYLGYREGTGFASPEGVKQDTLAAYSVPRELALDTWAFGGTWKIGAEAAVSGQAHARIAYQFHARDLHLVLAPSSNGKPVRFRISIDGKPPGAAHGSNTTADGDGTVTSARLYQLVRQSAPVETHTFTIEFIDPGVQAYTFTFG</sequence>
<dbReference type="PANTHER" id="PTHR42852">
    <property type="entry name" value="THIOL:DISULFIDE INTERCHANGE PROTEIN DSBE"/>
    <property type="match status" value="1"/>
</dbReference>
<dbReference type="PANTHER" id="PTHR42852:SF13">
    <property type="entry name" value="PROTEIN DIPZ"/>
    <property type="match status" value="1"/>
</dbReference>
<evidence type="ECO:0000256" key="6">
    <source>
        <dbReference type="ARBA" id="ARBA00023136"/>
    </source>
</evidence>
<keyword evidence="4" id="KW-0201">Cytochrome c-type biogenesis</keyword>
<evidence type="ECO:0000313" key="9">
    <source>
        <dbReference type="EMBL" id="PMS17104.1"/>
    </source>
</evidence>
<dbReference type="Proteomes" id="UP000235616">
    <property type="component" value="Unassembled WGS sequence"/>
</dbReference>
<organism evidence="9 10">
    <name type="scientific">Trinickia dabaoshanensis</name>
    <dbReference type="NCBI Taxonomy" id="564714"/>
    <lineage>
        <taxon>Bacteria</taxon>
        <taxon>Pseudomonadati</taxon>
        <taxon>Pseudomonadota</taxon>
        <taxon>Betaproteobacteria</taxon>
        <taxon>Burkholderiales</taxon>
        <taxon>Burkholderiaceae</taxon>
        <taxon>Trinickia</taxon>
    </lineage>
</organism>